<dbReference type="Pfam" id="PF04055">
    <property type="entry name" value="Radical_SAM"/>
    <property type="match status" value="1"/>
</dbReference>
<comment type="subcellular location">
    <subcellularLocation>
        <location evidence="10">Cytoplasm</location>
    </subcellularLocation>
</comment>
<dbReference type="PANTHER" id="PTHR13932">
    <property type="entry name" value="COPROPORPHYRINIGEN III OXIDASE"/>
    <property type="match status" value="1"/>
</dbReference>
<keyword evidence="4 10" id="KW-0349">Heme</keyword>
<comment type="similarity">
    <text evidence="2">Belongs to the anaerobic coproporphyrinogen-III oxidase family. HemW subfamily.</text>
</comment>
<dbReference type="SFLD" id="SFLDF00288">
    <property type="entry name" value="HemN-like__clustered_with_nucl"/>
    <property type="match status" value="1"/>
</dbReference>
<dbReference type="RefSeq" id="WP_091643412.1">
    <property type="nucleotide sequence ID" value="NZ_FOEG01000004.1"/>
</dbReference>
<evidence type="ECO:0000256" key="2">
    <source>
        <dbReference type="ARBA" id="ARBA00006100"/>
    </source>
</evidence>
<dbReference type="OrthoDB" id="9808022at2"/>
<dbReference type="AlphaFoldDB" id="A0A1H8THR7"/>
<keyword evidence="5 10" id="KW-0949">S-adenosyl-L-methionine</keyword>
<gene>
    <name evidence="12" type="ORF">SAMN04488052_104166</name>
</gene>
<keyword evidence="10" id="KW-0963">Cytoplasm</keyword>
<feature type="domain" description="Radical SAM core" evidence="11">
    <location>
        <begin position="3"/>
        <end position="234"/>
    </location>
</feature>
<dbReference type="GO" id="GO:0046872">
    <property type="term" value="F:metal ion binding"/>
    <property type="evidence" value="ECO:0007669"/>
    <property type="project" value="UniProtKB-UniRule"/>
</dbReference>
<evidence type="ECO:0000313" key="13">
    <source>
        <dbReference type="Proteomes" id="UP000199657"/>
    </source>
</evidence>
<evidence type="ECO:0000256" key="6">
    <source>
        <dbReference type="ARBA" id="ARBA00022723"/>
    </source>
</evidence>
<dbReference type="STRING" id="406100.SAMN04488052_104166"/>
<dbReference type="SFLD" id="SFLDS00029">
    <property type="entry name" value="Radical_SAM"/>
    <property type="match status" value="1"/>
</dbReference>
<dbReference type="GO" id="GO:0051539">
    <property type="term" value="F:4 iron, 4 sulfur cluster binding"/>
    <property type="evidence" value="ECO:0007669"/>
    <property type="project" value="UniProtKB-UniRule"/>
</dbReference>
<reference evidence="12 13" key="1">
    <citation type="submission" date="2016-10" db="EMBL/GenBank/DDBJ databases">
        <authorList>
            <person name="de Groot N.N."/>
        </authorList>
    </citation>
    <scope>NUCLEOTIDE SEQUENCE [LARGE SCALE GENOMIC DNA]</scope>
    <source>
        <strain evidence="12 13">CGMCC 1.6291</strain>
    </source>
</reference>
<comment type="function">
    <text evidence="10">Probably acts as a heme chaperone, transferring heme to an unknown acceptor. Binds one molecule of heme per monomer, possibly covalently. Binds 1 [4Fe-4S] cluster. The cluster is coordinated with 3 cysteines and an exchangeable S-adenosyl-L-methionine.</text>
</comment>
<dbReference type="NCBIfam" id="TIGR00539">
    <property type="entry name" value="hemN_rel"/>
    <property type="match status" value="1"/>
</dbReference>
<keyword evidence="13" id="KW-1185">Reference proteome</keyword>
<comment type="cofactor">
    <cofactor evidence="1">
        <name>[4Fe-4S] cluster</name>
        <dbReference type="ChEBI" id="CHEBI:49883"/>
    </cofactor>
</comment>
<dbReference type="SUPFAM" id="SSF102114">
    <property type="entry name" value="Radical SAM enzymes"/>
    <property type="match status" value="1"/>
</dbReference>
<protein>
    <recommendedName>
        <fullName evidence="3 10">Heme chaperone HemW</fullName>
    </recommendedName>
</protein>
<dbReference type="InterPro" id="IPR007197">
    <property type="entry name" value="rSAM"/>
</dbReference>
<keyword evidence="9 10" id="KW-0143">Chaperone</keyword>
<evidence type="ECO:0000256" key="9">
    <source>
        <dbReference type="ARBA" id="ARBA00023186"/>
    </source>
</evidence>
<sequence length="385" mass="42022">MSTLATPPLGLYVHLPWCVRKCPYCDFNSHTAPDQLPVGDYLAALRADLNSELERAQGRHIETVFIGGGTPSLFPADAIGTVLEWLGDHLAADAEITLEANPGTLEQGRFAGFRAAGVNRLSIGVQSFDDARLRALGRIHGPDDARRAVDAAHDAGFETFNVDLMFALPGQDHAGAMADIDEALRLGAPHISHYQLTIEPNTVFYSRPPALPDEETAWAMQQACSAHLSGHGLQRYEVSAWGRPGHACRHNLNYWRFGDYLAIGAGGHGKVSDEHRGRISRYRKVRVPALYMARAREGRADAECTDVPAADRPLEFLMNALRLDEGFSLSLFTARTGLPAAAIADRIQGAVDDGLLERDGDRVRTTPAGHTYLDSLLQRFLPETP</sequence>
<dbReference type="InterPro" id="IPR010723">
    <property type="entry name" value="HemN_C"/>
</dbReference>
<proteinExistence type="inferred from homology"/>
<evidence type="ECO:0000256" key="1">
    <source>
        <dbReference type="ARBA" id="ARBA00001966"/>
    </source>
</evidence>
<keyword evidence="8 10" id="KW-0411">Iron-sulfur</keyword>
<dbReference type="EMBL" id="FOEG01000004">
    <property type="protein sequence ID" value="SEO90068.1"/>
    <property type="molecule type" value="Genomic_DNA"/>
</dbReference>
<accession>A0A1H8THR7</accession>
<evidence type="ECO:0000256" key="8">
    <source>
        <dbReference type="ARBA" id="ARBA00023014"/>
    </source>
</evidence>
<dbReference type="CDD" id="cd01335">
    <property type="entry name" value="Radical_SAM"/>
    <property type="match status" value="1"/>
</dbReference>
<keyword evidence="6 10" id="KW-0479">Metal-binding</keyword>
<evidence type="ECO:0000256" key="4">
    <source>
        <dbReference type="ARBA" id="ARBA00022617"/>
    </source>
</evidence>
<evidence type="ECO:0000256" key="10">
    <source>
        <dbReference type="RuleBase" id="RU364116"/>
    </source>
</evidence>
<evidence type="ECO:0000256" key="5">
    <source>
        <dbReference type="ARBA" id="ARBA00022691"/>
    </source>
</evidence>
<dbReference type="SFLD" id="SFLDG01082">
    <property type="entry name" value="B12-binding_domain_containing"/>
    <property type="match status" value="1"/>
</dbReference>
<keyword evidence="7 10" id="KW-0408">Iron</keyword>
<evidence type="ECO:0000313" key="12">
    <source>
        <dbReference type="EMBL" id="SEO90068.1"/>
    </source>
</evidence>
<dbReference type="SFLD" id="SFLDF00562">
    <property type="entry name" value="HemN-like__clustered_with_heat"/>
    <property type="match status" value="1"/>
</dbReference>
<dbReference type="SMART" id="SM00729">
    <property type="entry name" value="Elp3"/>
    <property type="match status" value="1"/>
</dbReference>
<dbReference type="SFLD" id="SFLDG01065">
    <property type="entry name" value="anaerobic_coproporphyrinogen-I"/>
    <property type="match status" value="1"/>
</dbReference>
<keyword evidence="10" id="KW-0004">4Fe-4S</keyword>
<dbReference type="PROSITE" id="PS51918">
    <property type="entry name" value="RADICAL_SAM"/>
    <property type="match status" value="1"/>
</dbReference>
<dbReference type="PANTHER" id="PTHR13932:SF5">
    <property type="entry name" value="RADICAL S-ADENOSYL METHIONINE DOMAIN-CONTAINING PROTEIN 1, MITOCHONDRIAL"/>
    <property type="match status" value="1"/>
</dbReference>
<name>A0A1H8THR7_9GAMM</name>
<organism evidence="12 13">
    <name type="scientific">Aquisalimonas asiatica</name>
    <dbReference type="NCBI Taxonomy" id="406100"/>
    <lineage>
        <taxon>Bacteria</taxon>
        <taxon>Pseudomonadati</taxon>
        <taxon>Pseudomonadota</taxon>
        <taxon>Gammaproteobacteria</taxon>
        <taxon>Chromatiales</taxon>
        <taxon>Ectothiorhodospiraceae</taxon>
        <taxon>Aquisalimonas</taxon>
    </lineage>
</organism>
<dbReference type="GO" id="GO:0004109">
    <property type="term" value="F:coproporphyrinogen oxidase activity"/>
    <property type="evidence" value="ECO:0007669"/>
    <property type="project" value="InterPro"/>
</dbReference>
<dbReference type="InterPro" id="IPR004559">
    <property type="entry name" value="HemW-like"/>
</dbReference>
<dbReference type="GO" id="GO:0006779">
    <property type="term" value="P:porphyrin-containing compound biosynthetic process"/>
    <property type="evidence" value="ECO:0007669"/>
    <property type="project" value="InterPro"/>
</dbReference>
<dbReference type="InterPro" id="IPR006638">
    <property type="entry name" value="Elp3/MiaA/NifB-like_rSAM"/>
</dbReference>
<dbReference type="Pfam" id="PF06969">
    <property type="entry name" value="HemN_C"/>
    <property type="match status" value="1"/>
</dbReference>
<dbReference type="InterPro" id="IPR058240">
    <property type="entry name" value="rSAM_sf"/>
</dbReference>
<dbReference type="InterPro" id="IPR013785">
    <property type="entry name" value="Aldolase_TIM"/>
</dbReference>
<evidence type="ECO:0000259" key="11">
    <source>
        <dbReference type="PROSITE" id="PS51918"/>
    </source>
</evidence>
<evidence type="ECO:0000256" key="3">
    <source>
        <dbReference type="ARBA" id="ARBA00017228"/>
    </source>
</evidence>
<dbReference type="InterPro" id="IPR034505">
    <property type="entry name" value="Coproporphyrinogen-III_oxidase"/>
</dbReference>
<dbReference type="Proteomes" id="UP000199657">
    <property type="component" value="Unassembled WGS sequence"/>
</dbReference>
<dbReference type="GO" id="GO:0005737">
    <property type="term" value="C:cytoplasm"/>
    <property type="evidence" value="ECO:0007669"/>
    <property type="project" value="UniProtKB-SubCell"/>
</dbReference>
<dbReference type="Gene3D" id="3.20.20.70">
    <property type="entry name" value="Aldolase class I"/>
    <property type="match status" value="1"/>
</dbReference>
<evidence type="ECO:0000256" key="7">
    <source>
        <dbReference type="ARBA" id="ARBA00023004"/>
    </source>
</evidence>